<dbReference type="AlphaFoldDB" id="A0A7S4AAU3"/>
<dbReference type="EMBL" id="HBIX01002606">
    <property type="protein sequence ID" value="CAE0709245.1"/>
    <property type="molecule type" value="Transcribed_RNA"/>
</dbReference>
<feature type="compositionally biased region" description="Acidic residues" evidence="1">
    <location>
        <begin position="288"/>
        <end position="306"/>
    </location>
</feature>
<gene>
    <name evidence="4" type="ORF">PAUS00366_LOCUS1965</name>
</gene>
<organism evidence="4">
    <name type="scientific">Pseudo-nitzschia australis</name>
    <dbReference type="NCBI Taxonomy" id="44445"/>
    <lineage>
        <taxon>Eukaryota</taxon>
        <taxon>Sar</taxon>
        <taxon>Stramenopiles</taxon>
        <taxon>Ochrophyta</taxon>
        <taxon>Bacillariophyta</taxon>
        <taxon>Bacillariophyceae</taxon>
        <taxon>Bacillariophycidae</taxon>
        <taxon>Bacillariales</taxon>
        <taxon>Bacillariaceae</taxon>
        <taxon>Pseudo-nitzschia</taxon>
    </lineage>
</organism>
<protein>
    <submittedName>
        <fullName evidence="4">Uncharacterized protein</fullName>
    </submittedName>
</protein>
<sequence length="306" mass="33592">MRNVLTLPLVIALIGVIVISDKSDVTVEGFSIGSRTTVSLTPSPSLLLKTCHPSLARLPTRPASSLRVKEVKSEVSKDFQNGINRFQGICKRATNKCATQLIRFWFRSRRSVLTLCGAMLLWFGAAGAHTPVSHASSMTSSTTRNIFSSSLDQMVDKYVKGHMFDDDAYDPVESIYKEAMDDRVKGTYPRDLKETTSSVLGQDVVKAERKGSGAGVSGILMKSVGFLRKQGLSEMQAIGLLTGLIVFGFPAFVLSAGMQIGNRSRRSMNKVMKKRYGETYSVDATEKVEEDVDVPDDDENDDDDDE</sequence>
<name>A0A7S4AAU3_9STRA</name>
<evidence type="ECO:0000256" key="3">
    <source>
        <dbReference type="SAM" id="SignalP"/>
    </source>
</evidence>
<keyword evidence="2" id="KW-0472">Membrane</keyword>
<feature type="transmembrane region" description="Helical" evidence="2">
    <location>
        <begin position="237"/>
        <end position="260"/>
    </location>
</feature>
<reference evidence="4" key="1">
    <citation type="submission" date="2021-01" db="EMBL/GenBank/DDBJ databases">
        <authorList>
            <person name="Corre E."/>
            <person name="Pelletier E."/>
            <person name="Niang G."/>
            <person name="Scheremetjew M."/>
            <person name="Finn R."/>
            <person name="Kale V."/>
            <person name="Holt S."/>
            <person name="Cochrane G."/>
            <person name="Meng A."/>
            <person name="Brown T."/>
            <person name="Cohen L."/>
        </authorList>
    </citation>
    <scope>NUCLEOTIDE SEQUENCE</scope>
    <source>
        <strain evidence="4">10249 10 AB</strain>
    </source>
</reference>
<keyword evidence="2" id="KW-1133">Transmembrane helix</keyword>
<evidence type="ECO:0000256" key="1">
    <source>
        <dbReference type="SAM" id="MobiDB-lite"/>
    </source>
</evidence>
<evidence type="ECO:0000256" key="2">
    <source>
        <dbReference type="SAM" id="Phobius"/>
    </source>
</evidence>
<accession>A0A7S4AAU3</accession>
<evidence type="ECO:0000313" key="4">
    <source>
        <dbReference type="EMBL" id="CAE0709245.1"/>
    </source>
</evidence>
<proteinExistence type="predicted"/>
<feature type="signal peptide" evidence="3">
    <location>
        <begin position="1"/>
        <end position="20"/>
    </location>
</feature>
<feature type="region of interest" description="Disordered" evidence="1">
    <location>
        <begin position="282"/>
        <end position="306"/>
    </location>
</feature>
<keyword evidence="3" id="KW-0732">Signal</keyword>
<feature type="chain" id="PRO_5031259357" evidence="3">
    <location>
        <begin position="21"/>
        <end position="306"/>
    </location>
</feature>
<keyword evidence="2" id="KW-0812">Transmembrane</keyword>